<accession>A0A5C1QGL8</accession>
<dbReference type="AlphaFoldDB" id="A0A5C1QGL8"/>
<gene>
    <name evidence="1" type="ORF">EW093_13985</name>
</gene>
<proteinExistence type="predicted"/>
<evidence type="ECO:0000313" key="2">
    <source>
        <dbReference type="Proteomes" id="UP000323824"/>
    </source>
</evidence>
<name>A0A5C1QGL8_9SPIO</name>
<keyword evidence="2" id="KW-1185">Reference proteome</keyword>
<dbReference type="RefSeq" id="WP_149568997.1">
    <property type="nucleotide sequence ID" value="NZ_CP035807.1"/>
</dbReference>
<dbReference type="EMBL" id="CP035807">
    <property type="protein sequence ID" value="QEN05764.1"/>
    <property type="molecule type" value="Genomic_DNA"/>
</dbReference>
<dbReference type="PROSITE" id="PS51257">
    <property type="entry name" value="PROKAR_LIPOPROTEIN"/>
    <property type="match status" value="1"/>
</dbReference>
<protein>
    <submittedName>
        <fullName evidence="1">Uncharacterized protein</fullName>
    </submittedName>
</protein>
<evidence type="ECO:0000313" key="1">
    <source>
        <dbReference type="EMBL" id="QEN05764.1"/>
    </source>
</evidence>
<reference evidence="1 2" key="1">
    <citation type="submission" date="2019-02" db="EMBL/GenBank/DDBJ databases">
        <authorList>
            <person name="Fomenkov A."/>
            <person name="Dubinina G."/>
            <person name="Grabovich M."/>
            <person name="Vincze T."/>
            <person name="Roberts R.J."/>
        </authorList>
    </citation>
    <scope>NUCLEOTIDE SEQUENCE [LARGE SCALE GENOMIC DNA]</scope>
    <source>
        <strain evidence="1 2">P</strain>
    </source>
</reference>
<reference evidence="1 2" key="2">
    <citation type="submission" date="2019-09" db="EMBL/GenBank/DDBJ databases">
        <title>Complete Genome Sequence and Methylome Analysis of free living Spirochaetas.</title>
        <authorList>
            <person name="Leshcheva N."/>
            <person name="Mikheeva N."/>
        </authorList>
    </citation>
    <scope>NUCLEOTIDE SEQUENCE [LARGE SCALE GENOMIC DNA]</scope>
    <source>
        <strain evidence="1 2">P</strain>
    </source>
</reference>
<dbReference type="KEGG" id="sper:EW093_13985"/>
<dbReference type="Proteomes" id="UP000323824">
    <property type="component" value="Chromosome"/>
</dbReference>
<sequence>MKNSIYIFFFLITLVSCDSFKDNIIVLDDYFVNFNNINNSSFDHIINVGEPLDLNIFTNFSRVVLSPLVYKFYNNEFNSLDAEIIVLDTNFNNLKKVPNVKGVVLDNTVAYNDIFKIFNNNISVIMNLNDELESNISKNLKNLGAENNLLIIDSSITKNKINNFIKTNIQNTDLWIIDSYRYNNYAYELLKHKKIVIRNGDKLRLSNNNIVYSIETDYNYFLKHINNTPNRKIISKLKKY</sequence>
<organism evidence="1 2">
    <name type="scientific">Thiospirochaeta perfilievii</name>
    <dbReference type="NCBI Taxonomy" id="252967"/>
    <lineage>
        <taxon>Bacteria</taxon>
        <taxon>Pseudomonadati</taxon>
        <taxon>Spirochaetota</taxon>
        <taxon>Spirochaetia</taxon>
        <taxon>Spirochaetales</taxon>
        <taxon>Spirochaetaceae</taxon>
        <taxon>Thiospirochaeta</taxon>
    </lineage>
</organism>